<dbReference type="InterPro" id="IPR003591">
    <property type="entry name" value="Leu-rich_rpt_typical-subtyp"/>
</dbReference>
<dbReference type="GO" id="GO:0043198">
    <property type="term" value="C:dendritic shaft"/>
    <property type="evidence" value="ECO:0007669"/>
    <property type="project" value="Ensembl"/>
</dbReference>
<evidence type="ECO:0000256" key="6">
    <source>
        <dbReference type="ARBA" id="ARBA00022475"/>
    </source>
</evidence>
<evidence type="ECO:0000256" key="4">
    <source>
        <dbReference type="ARBA" id="ARBA00004484"/>
    </source>
</evidence>
<proteinExistence type="inferred from homology"/>
<dbReference type="GO" id="GO:0045121">
    <property type="term" value="C:membrane raft"/>
    <property type="evidence" value="ECO:0007669"/>
    <property type="project" value="UniProtKB-SubCell"/>
</dbReference>
<name>A0A6I8PJ53_ORNAN</name>
<comment type="subcellular location">
    <subcellularLocation>
        <location evidence="1">Cell membrane</location>
    </subcellularLocation>
    <subcellularLocation>
        <location evidence="3">Cell projection</location>
    </subcellularLocation>
    <subcellularLocation>
        <location evidence="2">Membrane raft</location>
    </subcellularLocation>
    <subcellularLocation>
        <location evidence="5">Membrane</location>
        <topology evidence="5">Lipid-anchor</topology>
    </subcellularLocation>
    <subcellularLocation>
        <location evidence="4">Perikaryon</location>
    </subcellularLocation>
</comment>
<keyword evidence="21" id="KW-1185">Reference proteome</keyword>
<dbReference type="OMA" id="RSQCRMA"/>
<dbReference type="GO" id="GO:0048495">
    <property type="term" value="F:Roundabout binding"/>
    <property type="evidence" value="ECO:0000318"/>
    <property type="project" value="GO_Central"/>
</dbReference>
<dbReference type="InterPro" id="IPR000372">
    <property type="entry name" value="LRRNT"/>
</dbReference>
<evidence type="ECO:0000256" key="12">
    <source>
        <dbReference type="ARBA" id="ARBA00023180"/>
    </source>
</evidence>
<evidence type="ECO:0000259" key="19">
    <source>
        <dbReference type="SMART" id="SM00082"/>
    </source>
</evidence>
<sequence length="465" mass="50176">APPLVCCVTLTGSRLLILVLGLALPPRASSCPPACVCYREPMVTVSCQQQGLTAVPADIPAHSQRIFLHRNRISSVGAASFAACCRNATILWVHSNNLSRIEPGALAGLARLEELDISDNRQLRTLDPAAFRGLGRLRTLRADRCGLLELAPGLLRGLGSLRYLYLQDNALRRLPEDAFLDLAGLAYLFLHGNRLQSLPEHAFRGLRGLDRLLLHENRIAQVHRRAFRGLGRLLTLYLFNNSLSELAGEALAPLQSLQYLRLNANPWVCDCRARSLWAWLRRFGGSSSEVECRRPAHLAGRDLKSLAEAELDGCADPGGGGGGGDAGLGGGLDPLLKCCRPQPETEKSFLYEASGPAAPLGPRPGPSPRPAKEKENMAKPPPPRNATHKQINDSPFGTPPGRPEPPRTAPASAPAPPRRRPACSRRNRTKPHCRLPQPGNGSAARLGPGLRLLILPLGWSLLAGC</sequence>
<keyword evidence="8 17" id="KW-0732">Signal</keyword>
<dbReference type="GO" id="GO:0044295">
    <property type="term" value="C:axonal growth cone"/>
    <property type="evidence" value="ECO:0007669"/>
    <property type="project" value="Ensembl"/>
</dbReference>
<evidence type="ECO:0000256" key="17">
    <source>
        <dbReference type="SAM" id="SignalP"/>
    </source>
</evidence>
<feature type="compositionally biased region" description="Pro residues" evidence="16">
    <location>
        <begin position="397"/>
        <end position="416"/>
    </location>
</feature>
<keyword evidence="13" id="KW-0966">Cell projection</keyword>
<evidence type="ECO:0000256" key="5">
    <source>
        <dbReference type="ARBA" id="ARBA00004635"/>
    </source>
</evidence>
<keyword evidence="11" id="KW-0675">Receptor</keyword>
<reference evidence="20" key="2">
    <citation type="submission" date="2025-09" db="UniProtKB">
        <authorList>
            <consortium name="Ensembl"/>
        </authorList>
    </citation>
    <scope>IDENTIFICATION</scope>
    <source>
        <strain evidence="20">Glennie</strain>
    </source>
</reference>
<accession>A0A6I8PJ53</accession>
<comment type="similarity">
    <text evidence="15">Belongs to the Nogo receptor family.</text>
</comment>
<dbReference type="GO" id="GO:0043204">
    <property type="term" value="C:perikaryon"/>
    <property type="evidence" value="ECO:0007669"/>
    <property type="project" value="UniProtKB-SubCell"/>
</dbReference>
<dbReference type="InterPro" id="IPR050541">
    <property type="entry name" value="LRR_TM_domain-containing"/>
</dbReference>
<dbReference type="GO" id="GO:0035374">
    <property type="term" value="F:chondroitin sulfate binding"/>
    <property type="evidence" value="ECO:0007669"/>
    <property type="project" value="Ensembl"/>
</dbReference>
<dbReference type="GO" id="GO:0008201">
    <property type="term" value="F:heparin binding"/>
    <property type="evidence" value="ECO:0000318"/>
    <property type="project" value="GO_Central"/>
</dbReference>
<feature type="domain" description="LRRCT" evidence="19">
    <location>
        <begin position="265"/>
        <end position="315"/>
    </location>
</feature>
<evidence type="ECO:0000256" key="1">
    <source>
        <dbReference type="ARBA" id="ARBA00004236"/>
    </source>
</evidence>
<evidence type="ECO:0000256" key="14">
    <source>
        <dbReference type="ARBA" id="ARBA00023288"/>
    </source>
</evidence>
<dbReference type="GO" id="GO:0007411">
    <property type="term" value="P:axon guidance"/>
    <property type="evidence" value="ECO:0000318"/>
    <property type="project" value="GO_Central"/>
</dbReference>
<dbReference type="Ensembl" id="ENSOANT00000052497.1">
    <property type="protein sequence ID" value="ENSOANP00000051934.1"/>
    <property type="gene ID" value="ENSOANG00000039830.1"/>
</dbReference>
<gene>
    <name evidence="20" type="primary">RTN4R</name>
</gene>
<evidence type="ECO:0000256" key="13">
    <source>
        <dbReference type="ARBA" id="ARBA00023273"/>
    </source>
</evidence>
<dbReference type="Proteomes" id="UP000002279">
    <property type="component" value="Unplaced"/>
</dbReference>
<evidence type="ECO:0000313" key="20">
    <source>
        <dbReference type="Ensembl" id="ENSOANP00000051934.1"/>
    </source>
</evidence>
<dbReference type="Pfam" id="PF13855">
    <property type="entry name" value="LRR_8"/>
    <property type="match status" value="2"/>
</dbReference>
<evidence type="ECO:0000256" key="15">
    <source>
        <dbReference type="ARBA" id="ARBA00038236"/>
    </source>
</evidence>
<dbReference type="Gene3D" id="3.80.10.10">
    <property type="entry name" value="Ribonuclease Inhibitor"/>
    <property type="match status" value="1"/>
</dbReference>
<reference evidence="20" key="1">
    <citation type="submission" date="2025-08" db="UniProtKB">
        <authorList>
            <consortium name="Ensembl"/>
        </authorList>
    </citation>
    <scope>IDENTIFICATION</scope>
    <source>
        <strain evidence="20">Glennie</strain>
    </source>
</reference>
<dbReference type="GO" id="GO:0035025">
    <property type="term" value="P:positive regulation of Rho protein signal transduction"/>
    <property type="evidence" value="ECO:0007669"/>
    <property type="project" value="Ensembl"/>
</dbReference>
<dbReference type="InterPro" id="IPR000483">
    <property type="entry name" value="Cys-rich_flank_reg_C"/>
</dbReference>
<dbReference type="GO" id="GO:1905576">
    <property type="term" value="F:ganglioside GT1b binding"/>
    <property type="evidence" value="ECO:0007669"/>
    <property type="project" value="Ensembl"/>
</dbReference>
<feature type="signal peptide" evidence="17">
    <location>
        <begin position="1"/>
        <end position="30"/>
    </location>
</feature>
<dbReference type="SMART" id="SM00013">
    <property type="entry name" value="LRRNT"/>
    <property type="match status" value="1"/>
</dbReference>
<dbReference type="GO" id="GO:0009897">
    <property type="term" value="C:external side of plasma membrane"/>
    <property type="evidence" value="ECO:0007669"/>
    <property type="project" value="Ensembl"/>
</dbReference>
<keyword evidence="10" id="KW-0472">Membrane</keyword>
<dbReference type="PROSITE" id="PS51450">
    <property type="entry name" value="LRR"/>
    <property type="match status" value="1"/>
</dbReference>
<feature type="compositionally biased region" description="Basic residues" evidence="16">
    <location>
        <begin position="417"/>
        <end position="433"/>
    </location>
</feature>
<dbReference type="SMART" id="SM00082">
    <property type="entry name" value="LRRCT"/>
    <property type="match status" value="1"/>
</dbReference>
<organism evidence="20 21">
    <name type="scientific">Ornithorhynchus anatinus</name>
    <name type="common">Duckbill platypus</name>
    <dbReference type="NCBI Taxonomy" id="9258"/>
    <lineage>
        <taxon>Eukaryota</taxon>
        <taxon>Metazoa</taxon>
        <taxon>Chordata</taxon>
        <taxon>Craniata</taxon>
        <taxon>Vertebrata</taxon>
        <taxon>Euteleostomi</taxon>
        <taxon>Mammalia</taxon>
        <taxon>Monotremata</taxon>
        <taxon>Ornithorhynchidae</taxon>
        <taxon>Ornithorhynchus</taxon>
    </lineage>
</organism>
<evidence type="ECO:0000313" key="21">
    <source>
        <dbReference type="Proteomes" id="UP000002279"/>
    </source>
</evidence>
<dbReference type="AlphaFoldDB" id="A0A6I8PJ53"/>
<dbReference type="GeneTree" id="ENSGT00940000160711"/>
<dbReference type="GO" id="GO:0030517">
    <property type="term" value="P:negative regulation of axon extension"/>
    <property type="evidence" value="ECO:0007669"/>
    <property type="project" value="Ensembl"/>
</dbReference>
<keyword evidence="6" id="KW-1003">Cell membrane</keyword>
<dbReference type="GO" id="GO:0150052">
    <property type="term" value="P:regulation of postsynapse assembly"/>
    <property type="evidence" value="ECO:0007669"/>
    <property type="project" value="Ensembl"/>
</dbReference>
<dbReference type="InterPro" id="IPR032675">
    <property type="entry name" value="LRR_dom_sf"/>
</dbReference>
<feature type="region of interest" description="Disordered" evidence="16">
    <location>
        <begin position="353"/>
        <end position="444"/>
    </location>
</feature>
<evidence type="ECO:0000256" key="10">
    <source>
        <dbReference type="ARBA" id="ARBA00023136"/>
    </source>
</evidence>
<dbReference type="SMART" id="SM00369">
    <property type="entry name" value="LRR_TYP"/>
    <property type="match status" value="7"/>
</dbReference>
<protein>
    <submittedName>
        <fullName evidence="20">Reticulon 4 receptor</fullName>
    </submittedName>
</protein>
<evidence type="ECO:0000256" key="3">
    <source>
        <dbReference type="ARBA" id="ARBA00004316"/>
    </source>
</evidence>
<evidence type="ECO:0000256" key="7">
    <source>
        <dbReference type="ARBA" id="ARBA00022614"/>
    </source>
</evidence>
<dbReference type="PANTHER" id="PTHR24369">
    <property type="entry name" value="ANTIGEN BSP, PUTATIVE-RELATED"/>
    <property type="match status" value="1"/>
</dbReference>
<feature type="compositionally biased region" description="Pro residues" evidence="16">
    <location>
        <begin position="359"/>
        <end position="369"/>
    </location>
</feature>
<dbReference type="FunFam" id="3.80.10.10:FF:000018">
    <property type="entry name" value="Reticulon 4 receptor"/>
    <property type="match status" value="1"/>
</dbReference>
<dbReference type="Bgee" id="ENSOANG00000039830">
    <property type="expression patterns" value="Expressed in cerebellum and 6 other cell types or tissues"/>
</dbReference>
<evidence type="ECO:0000256" key="8">
    <source>
        <dbReference type="ARBA" id="ARBA00022729"/>
    </source>
</evidence>
<feature type="chain" id="PRO_5026263351" evidence="17">
    <location>
        <begin position="31"/>
        <end position="465"/>
    </location>
</feature>
<dbReference type="InParanoid" id="A0A6I8PJ53"/>
<keyword evidence="7" id="KW-0433">Leucine-rich repeat</keyword>
<dbReference type="GO" id="GO:0098978">
    <property type="term" value="C:glutamatergic synapse"/>
    <property type="evidence" value="ECO:0007669"/>
    <property type="project" value="Ensembl"/>
</dbReference>
<dbReference type="InterPro" id="IPR001611">
    <property type="entry name" value="Leu-rich_rpt"/>
</dbReference>
<dbReference type="GO" id="GO:0038131">
    <property type="term" value="F:neuregulin receptor activity"/>
    <property type="evidence" value="ECO:0007669"/>
    <property type="project" value="Ensembl"/>
</dbReference>
<evidence type="ECO:0000256" key="11">
    <source>
        <dbReference type="ARBA" id="ARBA00023170"/>
    </source>
</evidence>
<feature type="domain" description="LRRNT" evidence="18">
    <location>
        <begin position="30"/>
        <end position="65"/>
    </location>
</feature>
<dbReference type="GO" id="GO:0005783">
    <property type="term" value="C:endoplasmic reticulum"/>
    <property type="evidence" value="ECO:0007669"/>
    <property type="project" value="Ensembl"/>
</dbReference>
<dbReference type="FunCoup" id="A0A6I8PJ53">
    <property type="interactions" value="130"/>
</dbReference>
<keyword evidence="12" id="KW-0325">Glycoprotein</keyword>
<dbReference type="GO" id="GO:0048681">
    <property type="term" value="P:negative regulation of axon regeneration"/>
    <property type="evidence" value="ECO:0007669"/>
    <property type="project" value="Ensembl"/>
</dbReference>
<evidence type="ECO:0000256" key="16">
    <source>
        <dbReference type="SAM" id="MobiDB-lite"/>
    </source>
</evidence>
<keyword evidence="9" id="KW-0677">Repeat</keyword>
<dbReference type="GO" id="GO:0050919">
    <property type="term" value="P:negative chemotaxis"/>
    <property type="evidence" value="ECO:0000318"/>
    <property type="project" value="GO_Central"/>
</dbReference>
<dbReference type="GO" id="GO:1905573">
    <property type="term" value="F:ganglioside GM1 binding"/>
    <property type="evidence" value="ECO:0007669"/>
    <property type="project" value="Ensembl"/>
</dbReference>
<evidence type="ECO:0000259" key="18">
    <source>
        <dbReference type="SMART" id="SM00013"/>
    </source>
</evidence>
<evidence type="ECO:0000256" key="2">
    <source>
        <dbReference type="ARBA" id="ARBA00004285"/>
    </source>
</evidence>
<dbReference type="SUPFAM" id="SSF52058">
    <property type="entry name" value="L domain-like"/>
    <property type="match status" value="1"/>
</dbReference>
<dbReference type="GO" id="GO:0023041">
    <property type="term" value="P:neuronal signal transduction"/>
    <property type="evidence" value="ECO:0007669"/>
    <property type="project" value="Ensembl"/>
</dbReference>
<dbReference type="PANTHER" id="PTHR24369:SF174">
    <property type="entry name" value="RETICULON-4 RECEPTOR"/>
    <property type="match status" value="1"/>
</dbReference>
<keyword evidence="14" id="KW-0449">Lipoprotein</keyword>
<evidence type="ECO:0000256" key="9">
    <source>
        <dbReference type="ARBA" id="ARBA00022737"/>
    </source>
</evidence>